<dbReference type="AlphaFoldDB" id="A0A3L8Q0B6"/>
<name>A0A3L8Q0B6_9GAMM</name>
<evidence type="ECO:0000256" key="7">
    <source>
        <dbReference type="ARBA" id="ARBA00023239"/>
    </source>
</evidence>
<evidence type="ECO:0000256" key="9">
    <source>
        <dbReference type="HAMAP-Rule" id="MF_00131"/>
    </source>
</evidence>
<reference evidence="11 12" key="1">
    <citation type="submission" date="2018-09" db="EMBL/GenBank/DDBJ databases">
        <title>Phylogeny of the Shewanellaceae, and recommendation for two new genera, Pseudoshewanella and Parashewanella.</title>
        <authorList>
            <person name="Wang G."/>
        </authorList>
    </citation>
    <scope>NUCLEOTIDE SEQUENCE [LARGE SCALE GENOMIC DNA]</scope>
    <source>
        <strain evidence="11 12">C51</strain>
    </source>
</reference>
<evidence type="ECO:0000256" key="3">
    <source>
        <dbReference type="ARBA" id="ARBA00011270"/>
    </source>
</evidence>
<sequence>MSQTRYQKVFEDLKAKQQGAFVPFVTIGDPNLEQSYKIIQTLIESGADALELGLPFSDPLADGPVIQAANIRALNSDVTPTACFELLAKVRQNYPDTPIGLLTYANLVYSNGIENFYTNCQQAGVDSVLIADVPVEESAEFREIAKAHDIAPIFIAPPNANDDLLKQVSELGEGYTYLLSRAGVTGTETQAGMPIEHILSSLKRHNAPPAILGFGISTPEQVSQAINSGAEGAISGSAVVKIIEANLKDNNKMLTKLGNFIKSMKVATY</sequence>
<organism evidence="11 12">
    <name type="scientific">Parashewanella curva</name>
    <dbReference type="NCBI Taxonomy" id="2338552"/>
    <lineage>
        <taxon>Bacteria</taxon>
        <taxon>Pseudomonadati</taxon>
        <taxon>Pseudomonadota</taxon>
        <taxon>Gammaproteobacteria</taxon>
        <taxon>Alteromonadales</taxon>
        <taxon>Shewanellaceae</taxon>
        <taxon>Parashewanella</taxon>
    </lineage>
</organism>
<protein>
    <recommendedName>
        <fullName evidence="9">Tryptophan synthase alpha chain</fullName>
        <ecNumber evidence="9">4.2.1.20</ecNumber>
    </recommendedName>
</protein>
<evidence type="ECO:0000256" key="4">
    <source>
        <dbReference type="ARBA" id="ARBA00022605"/>
    </source>
</evidence>
<dbReference type="PANTHER" id="PTHR43406:SF1">
    <property type="entry name" value="TRYPTOPHAN SYNTHASE ALPHA CHAIN, CHLOROPLASTIC"/>
    <property type="match status" value="1"/>
</dbReference>
<evidence type="ECO:0000256" key="8">
    <source>
        <dbReference type="ARBA" id="ARBA00049047"/>
    </source>
</evidence>
<keyword evidence="12" id="KW-1185">Reference proteome</keyword>
<dbReference type="PANTHER" id="PTHR43406">
    <property type="entry name" value="TRYPTOPHAN SYNTHASE, ALPHA CHAIN"/>
    <property type="match status" value="1"/>
</dbReference>
<dbReference type="Proteomes" id="UP000281474">
    <property type="component" value="Unassembled WGS sequence"/>
</dbReference>
<evidence type="ECO:0000313" key="11">
    <source>
        <dbReference type="EMBL" id="RLV61107.1"/>
    </source>
</evidence>
<dbReference type="PROSITE" id="PS00167">
    <property type="entry name" value="TRP_SYNTHASE_ALPHA"/>
    <property type="match status" value="1"/>
</dbReference>
<dbReference type="FunFam" id="3.20.20.70:FF:000037">
    <property type="entry name" value="Tryptophan synthase alpha chain"/>
    <property type="match status" value="1"/>
</dbReference>
<evidence type="ECO:0000256" key="2">
    <source>
        <dbReference type="ARBA" id="ARBA00004733"/>
    </source>
</evidence>
<evidence type="ECO:0000256" key="10">
    <source>
        <dbReference type="RuleBase" id="RU003662"/>
    </source>
</evidence>
<dbReference type="HAMAP" id="MF_00131">
    <property type="entry name" value="Trp_synth_alpha"/>
    <property type="match status" value="1"/>
</dbReference>
<feature type="active site" description="Proton acceptor" evidence="9">
    <location>
        <position position="51"/>
    </location>
</feature>
<gene>
    <name evidence="9" type="primary">trpA</name>
    <name evidence="11" type="ORF">D5018_03675</name>
</gene>
<dbReference type="EC" id="4.2.1.20" evidence="9"/>
<dbReference type="RefSeq" id="WP_121837627.1">
    <property type="nucleotide sequence ID" value="NZ_ML014757.1"/>
</dbReference>
<dbReference type="GO" id="GO:0005829">
    <property type="term" value="C:cytosol"/>
    <property type="evidence" value="ECO:0007669"/>
    <property type="project" value="TreeGrafter"/>
</dbReference>
<dbReference type="InterPro" id="IPR002028">
    <property type="entry name" value="Trp_synthase_suA"/>
</dbReference>
<dbReference type="SUPFAM" id="SSF51366">
    <property type="entry name" value="Ribulose-phoshate binding barrel"/>
    <property type="match status" value="1"/>
</dbReference>
<dbReference type="InterPro" id="IPR018204">
    <property type="entry name" value="Trp_synthase_alpha_AS"/>
</dbReference>
<dbReference type="CDD" id="cd04724">
    <property type="entry name" value="Tryptophan_synthase_alpha"/>
    <property type="match status" value="1"/>
</dbReference>
<evidence type="ECO:0000313" key="12">
    <source>
        <dbReference type="Proteomes" id="UP000281474"/>
    </source>
</evidence>
<comment type="pathway">
    <text evidence="2 9">Amino-acid biosynthesis; L-tryptophan biosynthesis; L-tryptophan from chorismate: step 5/5.</text>
</comment>
<proteinExistence type="inferred from homology"/>
<dbReference type="UniPathway" id="UPA00035">
    <property type="reaction ID" value="UER00044"/>
</dbReference>
<comment type="catalytic activity">
    <reaction evidence="8 9">
        <text>(1S,2R)-1-C-(indol-3-yl)glycerol 3-phosphate + L-serine = D-glyceraldehyde 3-phosphate + L-tryptophan + H2O</text>
        <dbReference type="Rhea" id="RHEA:10532"/>
        <dbReference type="ChEBI" id="CHEBI:15377"/>
        <dbReference type="ChEBI" id="CHEBI:33384"/>
        <dbReference type="ChEBI" id="CHEBI:57912"/>
        <dbReference type="ChEBI" id="CHEBI:58866"/>
        <dbReference type="ChEBI" id="CHEBI:59776"/>
        <dbReference type="EC" id="4.2.1.20"/>
    </reaction>
</comment>
<accession>A0A3L8Q0B6</accession>
<dbReference type="GO" id="GO:0004834">
    <property type="term" value="F:tryptophan synthase activity"/>
    <property type="evidence" value="ECO:0007669"/>
    <property type="project" value="UniProtKB-UniRule"/>
</dbReference>
<keyword evidence="5 9" id="KW-0822">Tryptophan biosynthesis</keyword>
<dbReference type="Gene3D" id="3.20.20.70">
    <property type="entry name" value="Aldolase class I"/>
    <property type="match status" value="1"/>
</dbReference>
<evidence type="ECO:0000256" key="5">
    <source>
        <dbReference type="ARBA" id="ARBA00022822"/>
    </source>
</evidence>
<keyword evidence="6 9" id="KW-0057">Aromatic amino acid biosynthesis</keyword>
<dbReference type="InterPro" id="IPR013785">
    <property type="entry name" value="Aldolase_TIM"/>
</dbReference>
<comment type="similarity">
    <text evidence="9 10">Belongs to the TrpA family.</text>
</comment>
<comment type="subunit">
    <text evidence="3 9">Tetramer of two alpha and two beta chains.</text>
</comment>
<feature type="active site" description="Proton acceptor" evidence="9">
    <location>
        <position position="62"/>
    </location>
</feature>
<dbReference type="EMBL" id="QZEI01000008">
    <property type="protein sequence ID" value="RLV61107.1"/>
    <property type="molecule type" value="Genomic_DNA"/>
</dbReference>
<keyword evidence="4 9" id="KW-0028">Amino-acid biosynthesis</keyword>
<comment type="function">
    <text evidence="1 9">The alpha subunit is responsible for the aldol cleavage of indoleglycerol phosphate to indole and glyceraldehyde 3-phosphate.</text>
</comment>
<evidence type="ECO:0000256" key="1">
    <source>
        <dbReference type="ARBA" id="ARBA00003365"/>
    </source>
</evidence>
<comment type="caution">
    <text evidence="11">The sequence shown here is derived from an EMBL/GenBank/DDBJ whole genome shotgun (WGS) entry which is preliminary data.</text>
</comment>
<dbReference type="Pfam" id="PF00290">
    <property type="entry name" value="Trp_syntA"/>
    <property type="match status" value="1"/>
</dbReference>
<keyword evidence="7 9" id="KW-0456">Lyase</keyword>
<dbReference type="NCBIfam" id="TIGR00262">
    <property type="entry name" value="trpA"/>
    <property type="match status" value="1"/>
</dbReference>
<dbReference type="OrthoDB" id="9804578at2"/>
<evidence type="ECO:0000256" key="6">
    <source>
        <dbReference type="ARBA" id="ARBA00023141"/>
    </source>
</evidence>
<dbReference type="InterPro" id="IPR011060">
    <property type="entry name" value="RibuloseP-bd_barrel"/>
</dbReference>